<organism evidence="2">
    <name type="scientific">Arundo donax</name>
    <name type="common">Giant reed</name>
    <name type="synonym">Donax arundinaceus</name>
    <dbReference type="NCBI Taxonomy" id="35708"/>
    <lineage>
        <taxon>Eukaryota</taxon>
        <taxon>Viridiplantae</taxon>
        <taxon>Streptophyta</taxon>
        <taxon>Embryophyta</taxon>
        <taxon>Tracheophyta</taxon>
        <taxon>Spermatophyta</taxon>
        <taxon>Magnoliopsida</taxon>
        <taxon>Liliopsida</taxon>
        <taxon>Poales</taxon>
        <taxon>Poaceae</taxon>
        <taxon>PACMAD clade</taxon>
        <taxon>Arundinoideae</taxon>
        <taxon>Arundineae</taxon>
        <taxon>Arundo</taxon>
    </lineage>
</organism>
<accession>A0A0A9DRS1</accession>
<reference evidence="2" key="1">
    <citation type="submission" date="2014-09" db="EMBL/GenBank/DDBJ databases">
        <authorList>
            <person name="Magalhaes I.L.F."/>
            <person name="Oliveira U."/>
            <person name="Santos F.R."/>
            <person name="Vidigal T.H.D.A."/>
            <person name="Brescovit A.D."/>
            <person name="Santos A.J."/>
        </authorList>
    </citation>
    <scope>NUCLEOTIDE SEQUENCE</scope>
    <source>
        <tissue evidence="2">Shoot tissue taken approximately 20 cm above the soil surface</tissue>
    </source>
</reference>
<sequence length="29" mass="3034">MPGMTAMLSSASRQAETNPTTSPARNVAR</sequence>
<name>A0A0A9DRS1_ARUDO</name>
<feature type="region of interest" description="Disordered" evidence="1">
    <location>
        <begin position="1"/>
        <end position="29"/>
    </location>
</feature>
<reference evidence="2" key="2">
    <citation type="journal article" date="2015" name="Data Brief">
        <title>Shoot transcriptome of the giant reed, Arundo donax.</title>
        <authorList>
            <person name="Barrero R.A."/>
            <person name="Guerrero F.D."/>
            <person name="Moolhuijzen P."/>
            <person name="Goolsby J.A."/>
            <person name="Tidwell J."/>
            <person name="Bellgard S.E."/>
            <person name="Bellgard M.I."/>
        </authorList>
    </citation>
    <scope>NUCLEOTIDE SEQUENCE</scope>
    <source>
        <tissue evidence="2">Shoot tissue taken approximately 20 cm above the soil surface</tissue>
    </source>
</reference>
<proteinExistence type="predicted"/>
<feature type="compositionally biased region" description="Polar residues" evidence="1">
    <location>
        <begin position="7"/>
        <end position="29"/>
    </location>
</feature>
<dbReference type="EMBL" id="GBRH01206631">
    <property type="protein sequence ID" value="JAD91264.1"/>
    <property type="molecule type" value="Transcribed_RNA"/>
</dbReference>
<dbReference type="AlphaFoldDB" id="A0A0A9DRS1"/>
<protein>
    <submittedName>
        <fullName evidence="2">Uncharacterized protein</fullName>
    </submittedName>
</protein>
<evidence type="ECO:0000256" key="1">
    <source>
        <dbReference type="SAM" id="MobiDB-lite"/>
    </source>
</evidence>
<evidence type="ECO:0000313" key="2">
    <source>
        <dbReference type="EMBL" id="JAD91264.1"/>
    </source>
</evidence>